<dbReference type="OrthoDB" id="10672507at2759"/>
<sequence>MARLDNTEDAVLSRLARHDIVFRSIKSATPLQVVTAFHVLIVRIDGGKSFKFNTVNAQVYKRLSGAMDALGLGDSTPSLSAILKLDKEPLIRTFVALLEKLDHRASHADTGKAGKPSKPVQDIKKRADNTKPSTGNTNADARNPFVTKRELYRTPLRPTASHLQRALDDKDAGDDEDEEPDEEVPVARRAPTAMLFDSPEESAPHEAFRTKALVARTPLVVQQPATERPDGREARDESVAPLPLQFSPVANQRRSLPRNDSAECDVASSRTRSDDEVPIRQMESLSIKPSSRSSTHQDQGSDSEASETITEPDKKPARKRNSGRSKSTPKVHAEATPVYSSSGGSDSDDVVIIRTHHPRQEPKVDRQLRSRAKRPTVIGITCYSVCSEAALISCVISEKNVDGSVQDQPVQQRATRRSKRAESSLSVSCDTGIQDEEDANTAERRRRTSVRESEGAITGGTRNTQREQRTRDKKPPPANYKDANENVQDGSNRSATRDSVRLRPSSTTSDDFPANDDESICERPRRNPSRESKASPSSSTRETRSIKRQQQLRELEELSRSHLSSPVSVSSSTRETRSMKREQQLRDLEEFSRSPQAAPSSSSNSLLKAANGKRDLRSTSAVLKSNLEALKQRAAQLSRGGPSPSEHKLDRVQDFIDKWKKNREYRE</sequence>
<feature type="compositionally biased region" description="Low complexity" evidence="1">
    <location>
        <begin position="561"/>
        <end position="573"/>
    </location>
</feature>
<proteinExistence type="predicted"/>
<feature type="compositionally biased region" description="Basic and acidic residues" evidence="1">
    <location>
        <begin position="541"/>
        <end position="560"/>
    </location>
</feature>
<dbReference type="EMBL" id="CDSF01000013">
    <property type="protein sequence ID" value="CEO95274.1"/>
    <property type="molecule type" value="Genomic_DNA"/>
</dbReference>
<evidence type="ECO:0000313" key="2">
    <source>
        <dbReference type="EMBL" id="CEO95274.1"/>
    </source>
</evidence>
<feature type="region of interest" description="Disordered" evidence="1">
    <location>
        <begin position="215"/>
        <end position="349"/>
    </location>
</feature>
<protein>
    <recommendedName>
        <fullName evidence="4">Centrosomal protein of 44 kDa</fullName>
    </recommendedName>
</protein>
<reference evidence="2 3" key="1">
    <citation type="submission" date="2015-02" db="EMBL/GenBank/DDBJ databases">
        <authorList>
            <person name="Chooi Y.-H."/>
        </authorList>
    </citation>
    <scope>NUCLEOTIDE SEQUENCE [LARGE SCALE GENOMIC DNA]</scope>
    <source>
        <strain evidence="2">E3</strain>
    </source>
</reference>
<feature type="compositionally biased region" description="Basic residues" evidence="1">
    <location>
        <begin position="316"/>
        <end position="329"/>
    </location>
</feature>
<name>A0A0G4IJD1_PLABS</name>
<feature type="compositionally biased region" description="Polar residues" evidence="1">
    <location>
        <begin position="403"/>
        <end position="413"/>
    </location>
</feature>
<feature type="compositionally biased region" description="Polar residues" evidence="1">
    <location>
        <begin position="130"/>
        <end position="140"/>
    </location>
</feature>
<organism evidence="2 3">
    <name type="scientific">Plasmodiophora brassicae</name>
    <name type="common">Clubroot disease agent</name>
    <dbReference type="NCBI Taxonomy" id="37360"/>
    <lineage>
        <taxon>Eukaryota</taxon>
        <taxon>Sar</taxon>
        <taxon>Rhizaria</taxon>
        <taxon>Endomyxa</taxon>
        <taxon>Phytomyxea</taxon>
        <taxon>Plasmodiophorida</taxon>
        <taxon>Plasmodiophoridae</taxon>
        <taxon>Plasmodiophora</taxon>
    </lineage>
</organism>
<feature type="compositionally biased region" description="Basic and acidic residues" evidence="1">
    <location>
        <begin position="520"/>
        <end position="533"/>
    </location>
</feature>
<feature type="compositionally biased region" description="Low complexity" evidence="1">
    <location>
        <begin position="593"/>
        <end position="610"/>
    </location>
</feature>
<dbReference type="AlphaFoldDB" id="A0A0G4IJD1"/>
<feature type="region of interest" description="Disordered" evidence="1">
    <location>
        <begin position="106"/>
        <end position="190"/>
    </location>
</feature>
<gene>
    <name evidence="2" type="ORF">PBRA_004040</name>
</gene>
<dbReference type="Proteomes" id="UP000039324">
    <property type="component" value="Unassembled WGS sequence"/>
</dbReference>
<feature type="region of interest" description="Disordered" evidence="1">
    <location>
        <begin position="633"/>
        <end position="653"/>
    </location>
</feature>
<evidence type="ECO:0008006" key="4">
    <source>
        <dbReference type="Google" id="ProtNLM"/>
    </source>
</evidence>
<evidence type="ECO:0000313" key="3">
    <source>
        <dbReference type="Proteomes" id="UP000039324"/>
    </source>
</evidence>
<feature type="compositionally biased region" description="Basic and acidic residues" evidence="1">
    <location>
        <begin position="464"/>
        <end position="475"/>
    </location>
</feature>
<feature type="compositionally biased region" description="Acidic residues" evidence="1">
    <location>
        <begin position="171"/>
        <end position="184"/>
    </location>
</feature>
<feature type="compositionally biased region" description="Polar residues" evidence="1">
    <location>
        <begin position="283"/>
        <end position="309"/>
    </location>
</feature>
<feature type="compositionally biased region" description="Polar residues" evidence="1">
    <location>
        <begin position="485"/>
        <end position="494"/>
    </location>
</feature>
<feature type="compositionally biased region" description="Basic and acidic residues" evidence="1">
    <location>
        <begin position="574"/>
        <end position="592"/>
    </location>
</feature>
<evidence type="ECO:0000256" key="1">
    <source>
        <dbReference type="SAM" id="MobiDB-lite"/>
    </source>
</evidence>
<keyword evidence="3" id="KW-1185">Reference proteome</keyword>
<accession>A0A0G4IJD1</accession>
<feature type="compositionally biased region" description="Basic and acidic residues" evidence="1">
    <location>
        <begin position="227"/>
        <end position="238"/>
    </location>
</feature>
<feature type="region of interest" description="Disordered" evidence="1">
    <location>
        <begin position="401"/>
        <end position="620"/>
    </location>
</feature>